<feature type="domain" description="Ppx/GppA phosphatase N-terminal" evidence="2">
    <location>
        <begin position="3"/>
        <end position="284"/>
    </location>
</feature>
<dbReference type="Gene3D" id="3.30.420.150">
    <property type="entry name" value="Exopolyphosphatase. Domain 2"/>
    <property type="match status" value="1"/>
</dbReference>
<keyword evidence="1 4" id="KW-0378">Hydrolase</keyword>
<dbReference type="Proteomes" id="UP000010809">
    <property type="component" value="Chromosome"/>
</dbReference>
<dbReference type="PANTHER" id="PTHR30005">
    <property type="entry name" value="EXOPOLYPHOSPHATASE"/>
    <property type="match status" value="1"/>
</dbReference>
<evidence type="ECO:0000259" key="2">
    <source>
        <dbReference type="Pfam" id="PF02541"/>
    </source>
</evidence>
<dbReference type="FunFam" id="3.30.420.150:FF:000001">
    <property type="entry name" value="Guanosine-5'-triphosphate,3'-diphosphate pyrophosphatase"/>
    <property type="match status" value="1"/>
</dbReference>
<dbReference type="EC" id="3.6.1.11" evidence="4"/>
<gene>
    <name evidence="4" type="primary">ppx [H]</name>
    <name evidence="4" type="ordered locus">TVNIR_1278</name>
</gene>
<dbReference type="InterPro" id="IPR003695">
    <property type="entry name" value="Ppx_GppA_N"/>
</dbReference>
<dbReference type="Pfam" id="PF21447">
    <property type="entry name" value="Ppx-GppA_III"/>
    <property type="match status" value="1"/>
</dbReference>
<dbReference type="HOGENOM" id="CLU_025908_4_0_6"/>
<dbReference type="EMBL" id="CP003989">
    <property type="protein sequence ID" value="AGA32951.1"/>
    <property type="molecule type" value="Genomic_DNA"/>
</dbReference>
<sequence length="478" mass="53393">MLVARWHEGEIITVDRLKETVRLASGLDARNRLSEEAQQRALDCLRRFGQRLRNLPPGSVRALGTNTLRKARGARGFLEAAKDALGHPVEIIGGREEARLIYLGVAHTLADDGGRRLVIDIGGGSTEFIIGERFEPRLAESLQMGCVTFSRLHFPDGRITAARFRQAELHAQLELQPIVAAYRGLGWEQALGSSGTLLALDRMLHEGGTEKTPGISLGGLETLRARMIDAGHVDRLNLPGLSEDRRPVIAGGLAVIVGAFRGLAIECLMTSEGAMREGVVHDLFGRFHHEDVRARTIQNLRKRFAVDARHAERVATEAKRLFEPVAEVWQLGETDAHLLTWSAELHEIGLALSHSRYHKHGEYILTHADLPGFSRQEQAELALLVRAHRRRLQPKLFEPLPKVRRRRLIRLALLLRLAVLLHRSRSDEPVPVQEVRVERREITLGFGPGWLSEHPLTITDLEQEAGQLDSLGFTLRFG</sequence>
<dbReference type="PANTHER" id="PTHR30005:SF14">
    <property type="entry name" value="EXOPOLYPHOSPHATASE"/>
    <property type="match status" value="1"/>
</dbReference>
<accession>L0DX80</accession>
<keyword evidence="5" id="KW-1185">Reference proteome</keyword>
<dbReference type="KEGG" id="tni:TVNIR_1278"/>
<dbReference type="InterPro" id="IPR030673">
    <property type="entry name" value="PyroPPase_GppA_Ppx"/>
</dbReference>
<evidence type="ECO:0000313" key="4">
    <source>
        <dbReference type="EMBL" id="AGA32951.1"/>
    </source>
</evidence>
<dbReference type="PATRIC" id="fig|1255043.3.peg.1292"/>
<dbReference type="InterPro" id="IPR048950">
    <property type="entry name" value="Ppx_GppA_C"/>
</dbReference>
<dbReference type="STRING" id="1255043.TVNIR_1278"/>
<proteinExistence type="predicted"/>
<dbReference type="GO" id="GO:0004309">
    <property type="term" value="F:exopolyphosphatase activity"/>
    <property type="evidence" value="ECO:0007669"/>
    <property type="project" value="UniProtKB-EC"/>
</dbReference>
<name>L0DX80_THIND</name>
<reference evidence="4" key="1">
    <citation type="submission" date="2015-12" db="EMBL/GenBank/DDBJ databases">
        <authorList>
            <person name="Tikhonova T.V."/>
            <person name="Pavlov A.R."/>
            <person name="Beletsky A.V."/>
            <person name="Mardanov A.V."/>
            <person name="Sorokin D.Y."/>
            <person name="Ravin N.V."/>
            <person name="Popov V.O."/>
        </authorList>
    </citation>
    <scope>NUCLEOTIDE SEQUENCE</scope>
    <source>
        <strain evidence="4">DSM 14787</strain>
    </source>
</reference>
<dbReference type="SUPFAM" id="SSF109604">
    <property type="entry name" value="HD-domain/PDEase-like"/>
    <property type="match status" value="1"/>
</dbReference>
<dbReference type="PIRSF" id="PIRSF001267">
    <property type="entry name" value="Pyrophosphatase_GppA_Ppx"/>
    <property type="match status" value="1"/>
</dbReference>
<dbReference type="AlphaFoldDB" id="L0DX80"/>
<dbReference type="Pfam" id="PF02541">
    <property type="entry name" value="Ppx-GppA"/>
    <property type="match status" value="1"/>
</dbReference>
<dbReference type="eggNOG" id="COG0248">
    <property type="taxonomic scope" value="Bacteria"/>
</dbReference>
<organism evidence="4 5">
    <name type="scientific">Thioalkalivibrio nitratireducens (strain DSM 14787 / UNIQEM 213 / ALEN2)</name>
    <dbReference type="NCBI Taxonomy" id="1255043"/>
    <lineage>
        <taxon>Bacteria</taxon>
        <taxon>Pseudomonadati</taxon>
        <taxon>Pseudomonadota</taxon>
        <taxon>Gammaproteobacteria</taxon>
        <taxon>Chromatiales</taxon>
        <taxon>Ectothiorhodospiraceae</taxon>
        <taxon>Thioalkalivibrio</taxon>
    </lineage>
</organism>
<evidence type="ECO:0000313" key="5">
    <source>
        <dbReference type="Proteomes" id="UP000010809"/>
    </source>
</evidence>
<protein>
    <submittedName>
        <fullName evidence="4">Exopolyphosphatase</fullName>
        <ecNumber evidence="4">3.6.1.11</ecNumber>
    </submittedName>
</protein>
<dbReference type="Gene3D" id="3.30.420.40">
    <property type="match status" value="1"/>
</dbReference>
<dbReference type="RefSeq" id="WP_015258088.1">
    <property type="nucleotide sequence ID" value="NC_019902.2"/>
</dbReference>
<dbReference type="SUPFAM" id="SSF53067">
    <property type="entry name" value="Actin-like ATPase domain"/>
    <property type="match status" value="2"/>
</dbReference>
<dbReference type="GO" id="GO:0006798">
    <property type="term" value="P:polyphosphate catabolic process"/>
    <property type="evidence" value="ECO:0007669"/>
    <property type="project" value="TreeGrafter"/>
</dbReference>
<dbReference type="Gene3D" id="1.10.3210.10">
    <property type="entry name" value="Hypothetical protein af1432"/>
    <property type="match status" value="1"/>
</dbReference>
<evidence type="ECO:0000259" key="3">
    <source>
        <dbReference type="Pfam" id="PF21447"/>
    </source>
</evidence>
<dbReference type="InterPro" id="IPR050273">
    <property type="entry name" value="GppA/Ppx_hydrolase"/>
</dbReference>
<dbReference type="CDD" id="cd24053">
    <property type="entry name" value="ASKHA_NBD_EcPPX-GppA-like"/>
    <property type="match status" value="1"/>
</dbReference>
<feature type="domain" description="Ppx/GppA phosphatase C-terminal" evidence="3">
    <location>
        <begin position="292"/>
        <end position="464"/>
    </location>
</feature>
<dbReference type="InterPro" id="IPR043129">
    <property type="entry name" value="ATPase_NBD"/>
</dbReference>
<evidence type="ECO:0000256" key="1">
    <source>
        <dbReference type="ARBA" id="ARBA00022801"/>
    </source>
</evidence>